<dbReference type="KEGG" id="lant:TUM19329_21390"/>
<accession>A0A6F8T5U6</accession>
<proteinExistence type="predicted"/>
<keyword evidence="2" id="KW-1185">Reference proteome</keyword>
<organism evidence="1 2">
    <name type="scientific">Legionella antarctica</name>
    <dbReference type="NCBI Taxonomy" id="2708020"/>
    <lineage>
        <taxon>Bacteria</taxon>
        <taxon>Pseudomonadati</taxon>
        <taxon>Pseudomonadota</taxon>
        <taxon>Gammaproteobacteria</taxon>
        <taxon>Legionellales</taxon>
        <taxon>Legionellaceae</taxon>
        <taxon>Legionella</taxon>
    </lineage>
</organism>
<name>A0A6F8T5U6_9GAMM</name>
<dbReference type="Proteomes" id="UP000502894">
    <property type="component" value="Chromosome"/>
</dbReference>
<evidence type="ECO:0000313" key="2">
    <source>
        <dbReference type="Proteomes" id="UP000502894"/>
    </source>
</evidence>
<dbReference type="AlphaFoldDB" id="A0A6F8T5U6"/>
<dbReference type="EMBL" id="AP022839">
    <property type="protein sequence ID" value="BCA95778.1"/>
    <property type="molecule type" value="Genomic_DNA"/>
</dbReference>
<sequence length="164" mass="19280">MKILINREVKNKFQRLSYCDGQITVEINISCKEITDDTIKPSRSIRQVTACYPHTCYDSTSKFIIEVAVKNSLKQFFLESFRQQLEKKRASEMTQYYRFSEEYYLFDEEYNNYQKLAENLLLELGAKSTSPSFSYKKLSMVPFFNPNELAYEEEFPPLPSPLGP</sequence>
<protein>
    <submittedName>
        <fullName evidence="1">Uncharacterized protein</fullName>
    </submittedName>
</protein>
<evidence type="ECO:0000313" key="1">
    <source>
        <dbReference type="EMBL" id="BCA95778.1"/>
    </source>
</evidence>
<dbReference type="RefSeq" id="WP_173237287.1">
    <property type="nucleotide sequence ID" value="NZ_AP022839.1"/>
</dbReference>
<reference evidence="1" key="1">
    <citation type="journal article" date="2020" name="Microbiol. Resour. Announc.">
        <title>Complete Genome Sequence of Novel Psychrotolerant Legionella Strain TUM19329, Isolated from Antarctic Lake Sediment.</title>
        <authorList>
            <person name="Shimada S."/>
            <person name="Nakai R."/>
            <person name="Aoki K."/>
            <person name="Shimoeda N."/>
            <person name="Ohno G."/>
            <person name="Miyazaki Y."/>
            <person name="Kudoh S."/>
            <person name="Imura S."/>
            <person name="Watanabe K."/>
            <person name="Ishii Y."/>
            <person name="Tateda K."/>
        </authorList>
    </citation>
    <scope>NUCLEOTIDE SEQUENCE [LARGE SCALE GENOMIC DNA]</scope>
    <source>
        <strain evidence="1">TUM19329</strain>
    </source>
</reference>
<gene>
    <name evidence="1" type="ORF">TUM19329_21390</name>
</gene>